<dbReference type="Pfam" id="PF00534">
    <property type="entry name" value="Glycos_transf_1"/>
    <property type="match status" value="1"/>
</dbReference>
<dbReference type="PANTHER" id="PTHR12526:SF595">
    <property type="entry name" value="BLL5217 PROTEIN"/>
    <property type="match status" value="1"/>
</dbReference>
<feature type="domain" description="Glycosyl transferase family 1" evidence="3">
    <location>
        <begin position="184"/>
        <end position="317"/>
    </location>
</feature>
<evidence type="ECO:0000256" key="1">
    <source>
        <dbReference type="ARBA" id="ARBA00022676"/>
    </source>
</evidence>
<dbReference type="EMBL" id="BMNZ01000003">
    <property type="protein sequence ID" value="GGM93701.1"/>
    <property type="molecule type" value="Genomic_DNA"/>
</dbReference>
<evidence type="ECO:0000259" key="3">
    <source>
        <dbReference type="Pfam" id="PF00534"/>
    </source>
</evidence>
<comment type="caution">
    <text evidence="5">The sequence shown here is derived from an EMBL/GenBank/DDBJ whole genome shotgun (WGS) entry which is preliminary data.</text>
</comment>
<dbReference type="InterPro" id="IPR001296">
    <property type="entry name" value="Glyco_trans_1"/>
</dbReference>
<dbReference type="GO" id="GO:0016740">
    <property type="term" value="F:transferase activity"/>
    <property type="evidence" value="ECO:0007669"/>
    <property type="project" value="UniProtKB-KW"/>
</dbReference>
<sequence length="356" mass="38055">MLGSSRHPIAEPFAGGLESLTWHLVRGLRDRGVEVTFFAGPGSDPALGATELDIAPLRLSDAARSDVSMVPEAWLREHHAYLQVMVALQHRDDIDVVHNNSLHHLPVAMANSLHVPVLTTLHTPPTPWLEPAIAIDARSRGGLRRGHFVAVSQHTSRSWSHVASADVVHNGVDVRRWVAGPGGEDLVWVGRIVPEKAPHRAIAMARASGRRLRLAGPVGDVDYFERYVAGELDDDIAYVGHLDTEALVDLVGRSAALLVTPDWDEPYGLVAAESLACGTPVVALDRGGLREFVVPGVGVLLRPDADGAEAAQAVATAVGLDREACRAHAVAACSVDRMVEQYLARYQSLAALPGAA</sequence>
<keyword evidence="1" id="KW-0328">Glycosyltransferase</keyword>
<organism evidence="5 6">
    <name type="scientific">Terrabacter tumescens</name>
    <dbReference type="NCBI Taxonomy" id="60443"/>
    <lineage>
        <taxon>Bacteria</taxon>
        <taxon>Bacillati</taxon>
        <taxon>Actinomycetota</taxon>
        <taxon>Actinomycetes</taxon>
        <taxon>Micrococcales</taxon>
        <taxon>Intrasporangiaceae</taxon>
        <taxon>Terrabacter</taxon>
    </lineage>
</organism>
<dbReference type="SUPFAM" id="SSF53756">
    <property type="entry name" value="UDP-Glycosyltransferase/glycogen phosphorylase"/>
    <property type="match status" value="1"/>
</dbReference>
<dbReference type="Proteomes" id="UP000623461">
    <property type="component" value="Unassembled WGS sequence"/>
</dbReference>
<evidence type="ECO:0000313" key="6">
    <source>
        <dbReference type="Proteomes" id="UP000623461"/>
    </source>
</evidence>
<evidence type="ECO:0000313" key="5">
    <source>
        <dbReference type="EMBL" id="GGM93701.1"/>
    </source>
</evidence>
<evidence type="ECO:0000259" key="4">
    <source>
        <dbReference type="Pfam" id="PF13439"/>
    </source>
</evidence>
<reference evidence="6" key="1">
    <citation type="journal article" date="2019" name="Int. J. Syst. Evol. Microbiol.">
        <title>The Global Catalogue of Microorganisms (GCM) 10K type strain sequencing project: providing services to taxonomists for standard genome sequencing and annotation.</title>
        <authorList>
            <consortium name="The Broad Institute Genomics Platform"/>
            <consortium name="The Broad Institute Genome Sequencing Center for Infectious Disease"/>
            <person name="Wu L."/>
            <person name="Ma J."/>
        </authorList>
    </citation>
    <scope>NUCLEOTIDE SEQUENCE [LARGE SCALE GENOMIC DNA]</scope>
    <source>
        <strain evidence="6">JCM 1365</strain>
    </source>
</reference>
<evidence type="ECO:0000256" key="2">
    <source>
        <dbReference type="ARBA" id="ARBA00022679"/>
    </source>
</evidence>
<name>A0ABQ2I0I8_9MICO</name>
<gene>
    <name evidence="5" type="ORF">GCM10009721_19670</name>
</gene>
<dbReference type="Gene3D" id="3.40.50.2000">
    <property type="entry name" value="Glycogen Phosphorylase B"/>
    <property type="match status" value="2"/>
</dbReference>
<dbReference type="PANTHER" id="PTHR12526">
    <property type="entry name" value="GLYCOSYLTRANSFERASE"/>
    <property type="match status" value="1"/>
</dbReference>
<keyword evidence="2 5" id="KW-0808">Transferase</keyword>
<accession>A0ABQ2I0I8</accession>
<dbReference type="InterPro" id="IPR028098">
    <property type="entry name" value="Glyco_trans_4-like_N"/>
</dbReference>
<keyword evidence="6" id="KW-1185">Reference proteome</keyword>
<protein>
    <submittedName>
        <fullName evidence="5">Glycosyl transferase family 1</fullName>
    </submittedName>
</protein>
<proteinExistence type="predicted"/>
<dbReference type="Pfam" id="PF13439">
    <property type="entry name" value="Glyco_transf_4"/>
    <property type="match status" value="1"/>
</dbReference>
<feature type="domain" description="Glycosyltransferase subfamily 4-like N-terminal" evidence="4">
    <location>
        <begin position="15"/>
        <end position="176"/>
    </location>
</feature>